<keyword evidence="2" id="KW-1185">Reference proteome</keyword>
<organism evidence="1 2">
    <name type="scientific">Acholeplasma oculi</name>
    <dbReference type="NCBI Taxonomy" id="35623"/>
    <lineage>
        <taxon>Bacteria</taxon>
        <taxon>Bacillati</taxon>
        <taxon>Mycoplasmatota</taxon>
        <taxon>Mollicutes</taxon>
        <taxon>Acholeplasmatales</taxon>
        <taxon>Acholeplasmataceae</taxon>
        <taxon>Acholeplasma</taxon>
    </lineage>
</organism>
<dbReference type="HOGENOM" id="CLU_679025_0_0_14"/>
<accession>A0A061AAY3</accession>
<evidence type="ECO:0000313" key="1">
    <source>
        <dbReference type="EMBL" id="CDR30559.1"/>
    </source>
</evidence>
<reference evidence="2" key="1">
    <citation type="submission" date="2014-05" db="EMBL/GenBank/DDBJ databases">
        <authorList>
            <person name="Kube M."/>
        </authorList>
    </citation>
    <scope>NUCLEOTIDE SEQUENCE [LARGE SCALE GENOMIC DNA]</scope>
</reference>
<dbReference type="AlphaFoldDB" id="A0A061AAY3"/>
<gene>
    <name evidence="1" type="ORF">Aocu_04860</name>
</gene>
<dbReference type="Proteomes" id="UP000032434">
    <property type="component" value="Chromosome 1"/>
</dbReference>
<sequence length="399" mass="47991">MIKSIEINNYKSIREKITITLDPNHPRNFILPVKPGLTKDFMEIFVLIKTIYQFGLRRIPRLDHHEHVSLQITFEVNQKSYRYKLILNLTKGEIDLESLSEIKSHSEINLFHREMFQIDIESTLSKRFKGIDLDRFKTYLYDLRYERRELILSKLHVKDFSESSKLDFFDEITKDLMNIESINLNQHVLIFEDIKTKQYEKVLEVIKYLELPIHNILFKEVDLDDLRSELNRHRYDDLMDEIRNLVTNSKEINHYIWIYQHLYRIKGTNLNDLRFYTLNIESNVQGMSDFNQLSLDLKELLIYIFVVFRYVNSKTICIENMTKHIPYNVAKKLLIQIKKHLEVYKNQIIFTSMDYLLFDQGILDQKELYILDYDQTLKLNSISELGIRKDKKLINLFTD</sequence>
<protein>
    <submittedName>
        <fullName evidence="1">Uncharacterized protein</fullName>
    </submittedName>
</protein>
<dbReference type="EMBL" id="LK028559">
    <property type="protein sequence ID" value="CDR30559.1"/>
    <property type="molecule type" value="Genomic_DNA"/>
</dbReference>
<dbReference type="RefSeq" id="WP_045749095.1">
    <property type="nucleotide sequence ID" value="NZ_FUZK01000003.1"/>
</dbReference>
<evidence type="ECO:0000313" key="2">
    <source>
        <dbReference type="Proteomes" id="UP000032434"/>
    </source>
</evidence>
<dbReference type="OrthoDB" id="384343at2"/>
<name>A0A061AAY3_9MOLU</name>
<dbReference type="STRING" id="35623.Aocu_04860"/>
<proteinExistence type="predicted"/>
<dbReference type="InParanoid" id="A0A061AAY3"/>
<dbReference type="PATRIC" id="fig|35623.3.peg.487"/>
<dbReference type="KEGG" id="aoc:Aocu_04860"/>